<dbReference type="Proteomes" id="UP001058074">
    <property type="component" value="Unassembled WGS sequence"/>
</dbReference>
<name>A0ACB5RIQ1_9CLOT</name>
<sequence>MKKKKFYIFIALIIPIIIFFIVKEFIINFVPPVSGGGDFSYNITKKYKFARTNRYSSYIYDDVEDNDLCRIDTFVDSFGFDDNFIIAKQVRPKEVYHDEIYTPKVPDENETWYWIMDIKIDKRYGPYKNLNDFNKAKNQLKVSNNIKLYPYNHYRK</sequence>
<keyword evidence="2" id="KW-1185">Reference proteome</keyword>
<gene>
    <name evidence="1" type="ORF">rsdtw13_42170</name>
</gene>
<evidence type="ECO:0000313" key="2">
    <source>
        <dbReference type="Proteomes" id="UP001058074"/>
    </source>
</evidence>
<accession>A0ACB5RIQ1</accession>
<evidence type="ECO:0000313" key="1">
    <source>
        <dbReference type="EMBL" id="GKX68959.1"/>
    </source>
</evidence>
<reference evidence="1" key="1">
    <citation type="journal article" date="2025" name="Int. J. Syst. Evol. Microbiol.">
        <title>Inconstantimicrobium mannanitabidum sp. nov., a novel member of the family Clostridiaceae isolated from anoxic soil under the treatment of reductive soil disinfestation.</title>
        <authorList>
            <person name="Ueki A."/>
            <person name="Tonouchi A."/>
            <person name="Honma S."/>
            <person name="Kaku N."/>
            <person name="Ueki K."/>
        </authorList>
    </citation>
    <scope>NUCLEOTIDE SEQUENCE</scope>
    <source>
        <strain evidence="1">TW13</strain>
    </source>
</reference>
<dbReference type="EMBL" id="BROD01000002">
    <property type="protein sequence ID" value="GKX68959.1"/>
    <property type="molecule type" value="Genomic_DNA"/>
</dbReference>
<organism evidence="1 2">
    <name type="scientific">Inconstantimicrobium mannanitabidum</name>
    <dbReference type="NCBI Taxonomy" id="1604901"/>
    <lineage>
        <taxon>Bacteria</taxon>
        <taxon>Bacillati</taxon>
        <taxon>Bacillota</taxon>
        <taxon>Clostridia</taxon>
        <taxon>Eubacteriales</taxon>
        <taxon>Clostridiaceae</taxon>
        <taxon>Inconstantimicrobium</taxon>
    </lineage>
</organism>
<proteinExistence type="predicted"/>
<protein>
    <submittedName>
        <fullName evidence="1">Uncharacterized protein</fullName>
    </submittedName>
</protein>
<comment type="caution">
    <text evidence="1">The sequence shown here is derived from an EMBL/GenBank/DDBJ whole genome shotgun (WGS) entry which is preliminary data.</text>
</comment>